<dbReference type="Proteomes" id="UP001632038">
    <property type="component" value="Unassembled WGS sequence"/>
</dbReference>
<evidence type="ECO:0000259" key="1">
    <source>
        <dbReference type="Pfam" id="PF24818"/>
    </source>
</evidence>
<dbReference type="AlphaFoldDB" id="A0ABD3EA63"/>
<comment type="caution">
    <text evidence="2">The sequence shown here is derived from an EMBL/GenBank/DDBJ whole genome shotgun (WGS) entry which is preliminary data.</text>
</comment>
<dbReference type="EMBL" id="JAVIJP010000006">
    <property type="protein sequence ID" value="KAL3651343.1"/>
    <property type="molecule type" value="Genomic_DNA"/>
</dbReference>
<dbReference type="InterPro" id="IPR057939">
    <property type="entry name" value="TRF2_HOY1_PH"/>
</dbReference>
<sequence>MDVTEIEEEQAVFGSDHVVHGDPNIQELFAKVNPSIGLTLTKSKSFNDLFETQRAIVSTQFNNQHHSQAGTSTQSLVTRPSSEKLKATNFPIQSIEIGGWKRISQNEGDMMAKFYFAKKKIVWEVLDENILVGNEVKMKSKIEIVWSNIIGLNATIRDDIGILQIELDKPPVFFRETKPTPKKHTNWESNELIDFTNGHAFNSRIHCLTFPPKVLDKHYESLLQSDQRLLKLSRDPFPSQSCSHFHSTMIMSNFNTSRSSIIQQYQSPTRLSNSNSVMGFPRNYQPMAQRYPNHQGMNHPRPNIMNTQIGPLTSSRFASQVPAGQVLFSGQPSGHLTFEEAQLQVQMQEMNLLLDPNHHNNQVMPNGTDNNVYTQPNYSAHPFVSSDHDLVLNRYHRQNA</sequence>
<dbReference type="PANTHER" id="PTHR33494">
    <property type="entry name" value="OS02G0793800 PROTEIN"/>
    <property type="match status" value="1"/>
</dbReference>
<evidence type="ECO:0000313" key="2">
    <source>
        <dbReference type="EMBL" id="KAL3651343.1"/>
    </source>
</evidence>
<proteinExistence type="predicted"/>
<name>A0ABD3EA63_9LAMI</name>
<evidence type="ECO:0000313" key="3">
    <source>
        <dbReference type="Proteomes" id="UP001632038"/>
    </source>
</evidence>
<dbReference type="Pfam" id="PF24818">
    <property type="entry name" value="PH_TRF2_HOY1"/>
    <property type="match status" value="1"/>
</dbReference>
<organism evidence="2 3">
    <name type="scientific">Castilleja foliolosa</name>
    <dbReference type="NCBI Taxonomy" id="1961234"/>
    <lineage>
        <taxon>Eukaryota</taxon>
        <taxon>Viridiplantae</taxon>
        <taxon>Streptophyta</taxon>
        <taxon>Embryophyta</taxon>
        <taxon>Tracheophyta</taxon>
        <taxon>Spermatophyta</taxon>
        <taxon>Magnoliopsida</taxon>
        <taxon>eudicotyledons</taxon>
        <taxon>Gunneridae</taxon>
        <taxon>Pentapetalae</taxon>
        <taxon>asterids</taxon>
        <taxon>lamiids</taxon>
        <taxon>Lamiales</taxon>
        <taxon>Orobanchaceae</taxon>
        <taxon>Pedicularideae</taxon>
        <taxon>Castillejinae</taxon>
        <taxon>Castilleja</taxon>
    </lineage>
</organism>
<gene>
    <name evidence="2" type="ORF">CASFOL_004345</name>
</gene>
<accession>A0ABD3EA63</accession>
<protein>
    <recommendedName>
        <fullName evidence="1">TRF2/HOY1 PH-like domain-containing protein</fullName>
    </recommendedName>
</protein>
<dbReference type="PANTHER" id="PTHR33494:SF5">
    <property type="entry name" value="F10A16.6 PROTEIN"/>
    <property type="match status" value="1"/>
</dbReference>
<reference evidence="3" key="1">
    <citation type="journal article" date="2024" name="IScience">
        <title>Strigolactones Initiate the Formation of Haustorium-like Structures in Castilleja.</title>
        <authorList>
            <person name="Buerger M."/>
            <person name="Peterson D."/>
            <person name="Chory J."/>
        </authorList>
    </citation>
    <scope>NUCLEOTIDE SEQUENCE [LARGE SCALE GENOMIC DNA]</scope>
</reference>
<keyword evidence="3" id="KW-1185">Reference proteome</keyword>
<feature type="domain" description="TRF2/HOY1 PH-like" evidence="1">
    <location>
        <begin position="89"/>
        <end position="216"/>
    </location>
</feature>